<protein>
    <submittedName>
        <fullName evidence="2">Uncharacterized protein</fullName>
    </submittedName>
</protein>
<gene>
    <name evidence="2" type="ORF">UJA718_LOCUS33921</name>
</gene>
<feature type="non-terminal residue" evidence="2">
    <location>
        <position position="1"/>
    </location>
</feature>
<dbReference type="EMBL" id="CAJOBP010030269">
    <property type="protein sequence ID" value="CAF4654854.1"/>
    <property type="molecule type" value="Genomic_DNA"/>
</dbReference>
<name>A0A821FPT2_9BILA</name>
<evidence type="ECO:0000313" key="3">
    <source>
        <dbReference type="Proteomes" id="UP000663873"/>
    </source>
</evidence>
<organism evidence="2 3">
    <name type="scientific">Rotaria socialis</name>
    <dbReference type="NCBI Taxonomy" id="392032"/>
    <lineage>
        <taxon>Eukaryota</taxon>
        <taxon>Metazoa</taxon>
        <taxon>Spiralia</taxon>
        <taxon>Gnathifera</taxon>
        <taxon>Rotifera</taxon>
        <taxon>Eurotatoria</taxon>
        <taxon>Bdelloidea</taxon>
        <taxon>Philodinida</taxon>
        <taxon>Philodinidae</taxon>
        <taxon>Rotaria</taxon>
    </lineage>
</organism>
<evidence type="ECO:0000313" key="2">
    <source>
        <dbReference type="EMBL" id="CAF4654854.1"/>
    </source>
</evidence>
<comment type="caution">
    <text evidence="2">The sequence shown here is derived from an EMBL/GenBank/DDBJ whole genome shotgun (WGS) entry which is preliminary data.</text>
</comment>
<dbReference type="AlphaFoldDB" id="A0A821FPT2"/>
<feature type="region of interest" description="Disordered" evidence="1">
    <location>
        <begin position="1"/>
        <end position="26"/>
    </location>
</feature>
<proteinExistence type="predicted"/>
<dbReference type="Gene3D" id="1.10.287.2610">
    <property type="match status" value="1"/>
</dbReference>
<accession>A0A821FPT2</accession>
<sequence length="116" mass="13483">NEEVKRDLTAHIEQKNRDKQKAEQNEKIANDAVEQAEKALEALEIQMNTLRDQLAQLTQDKSHLEEQCRQAENEIQEAKTLCSRSELSSTENSLYKTYKFYNDISSTLKVENYLGF</sequence>
<dbReference type="Proteomes" id="UP000663873">
    <property type="component" value="Unassembled WGS sequence"/>
</dbReference>
<evidence type="ECO:0000256" key="1">
    <source>
        <dbReference type="SAM" id="MobiDB-lite"/>
    </source>
</evidence>
<keyword evidence="3" id="KW-1185">Reference proteome</keyword>
<dbReference type="SUPFAM" id="SSF57997">
    <property type="entry name" value="Tropomyosin"/>
    <property type="match status" value="1"/>
</dbReference>
<reference evidence="2" key="1">
    <citation type="submission" date="2021-02" db="EMBL/GenBank/DDBJ databases">
        <authorList>
            <person name="Nowell W R."/>
        </authorList>
    </citation>
    <scope>NUCLEOTIDE SEQUENCE</scope>
</reference>